<sequence length="68" mass="7462">MQIADSFLPLSKVAYKTKGGQLEVVLLSNKVGLWLGLGPFLIHSLAAKGNSFTHAKEMCCNSYTPHLW</sequence>
<dbReference type="Gramene" id="AET7Gv20982100.20">
    <property type="protein sequence ID" value="AET7Gv20982100.20"/>
    <property type="gene ID" value="AET7Gv20982100"/>
</dbReference>
<reference evidence="2" key="1">
    <citation type="journal article" date="2014" name="Science">
        <title>Ancient hybridizations among the ancestral genomes of bread wheat.</title>
        <authorList>
            <consortium name="International Wheat Genome Sequencing Consortium,"/>
            <person name="Marcussen T."/>
            <person name="Sandve S.R."/>
            <person name="Heier L."/>
            <person name="Spannagl M."/>
            <person name="Pfeifer M."/>
            <person name="Jakobsen K.S."/>
            <person name="Wulff B.B."/>
            <person name="Steuernagel B."/>
            <person name="Mayer K.F."/>
            <person name="Olsen O.A."/>
        </authorList>
    </citation>
    <scope>NUCLEOTIDE SEQUENCE [LARGE SCALE GENOMIC DNA]</scope>
    <source>
        <strain evidence="2">cv. AL8/78</strain>
    </source>
</reference>
<keyword evidence="2" id="KW-1185">Reference proteome</keyword>
<name>A0A453SIL6_AEGTS</name>
<reference evidence="2" key="2">
    <citation type="journal article" date="2017" name="Nat. Plants">
        <title>The Aegilops tauschii genome reveals multiple impacts of transposons.</title>
        <authorList>
            <person name="Zhao G."/>
            <person name="Zou C."/>
            <person name="Li K."/>
            <person name="Wang K."/>
            <person name="Li T."/>
            <person name="Gao L."/>
            <person name="Zhang X."/>
            <person name="Wang H."/>
            <person name="Yang Z."/>
            <person name="Liu X."/>
            <person name="Jiang W."/>
            <person name="Mao L."/>
            <person name="Kong X."/>
            <person name="Jiao Y."/>
            <person name="Jia J."/>
        </authorList>
    </citation>
    <scope>NUCLEOTIDE SEQUENCE [LARGE SCALE GENOMIC DNA]</scope>
    <source>
        <strain evidence="2">cv. AL8/78</strain>
    </source>
</reference>
<organism evidence="1 2">
    <name type="scientific">Aegilops tauschii subsp. strangulata</name>
    <name type="common">Goatgrass</name>
    <dbReference type="NCBI Taxonomy" id="200361"/>
    <lineage>
        <taxon>Eukaryota</taxon>
        <taxon>Viridiplantae</taxon>
        <taxon>Streptophyta</taxon>
        <taxon>Embryophyta</taxon>
        <taxon>Tracheophyta</taxon>
        <taxon>Spermatophyta</taxon>
        <taxon>Magnoliopsida</taxon>
        <taxon>Liliopsida</taxon>
        <taxon>Poales</taxon>
        <taxon>Poaceae</taxon>
        <taxon>BOP clade</taxon>
        <taxon>Pooideae</taxon>
        <taxon>Triticodae</taxon>
        <taxon>Triticeae</taxon>
        <taxon>Triticinae</taxon>
        <taxon>Aegilops</taxon>
    </lineage>
</organism>
<dbReference type="AlphaFoldDB" id="A0A453SIL6"/>
<accession>A0A453SIL6</accession>
<dbReference type="EnsemblPlants" id="AET7Gv20982100.20">
    <property type="protein sequence ID" value="AET7Gv20982100.20"/>
    <property type="gene ID" value="AET7Gv20982100"/>
</dbReference>
<proteinExistence type="predicted"/>
<reference evidence="1" key="5">
    <citation type="journal article" date="2021" name="G3 (Bethesda)">
        <title>Aegilops tauschii genome assembly Aet v5.0 features greater sequence contiguity and improved annotation.</title>
        <authorList>
            <person name="Wang L."/>
            <person name="Zhu T."/>
            <person name="Rodriguez J.C."/>
            <person name="Deal K.R."/>
            <person name="Dubcovsky J."/>
            <person name="McGuire P.E."/>
            <person name="Lux T."/>
            <person name="Spannagl M."/>
            <person name="Mayer K.F.X."/>
            <person name="Baldrich P."/>
            <person name="Meyers B.C."/>
            <person name="Huo N."/>
            <person name="Gu Y.Q."/>
            <person name="Zhou H."/>
            <person name="Devos K.M."/>
            <person name="Bennetzen J.L."/>
            <person name="Unver T."/>
            <person name="Budak H."/>
            <person name="Gulick P.J."/>
            <person name="Galiba G."/>
            <person name="Kalapos B."/>
            <person name="Nelson D.R."/>
            <person name="Li P."/>
            <person name="You F.M."/>
            <person name="Luo M.C."/>
            <person name="Dvorak J."/>
        </authorList>
    </citation>
    <scope>NUCLEOTIDE SEQUENCE [LARGE SCALE GENOMIC DNA]</scope>
    <source>
        <strain evidence="1">cv. AL8/78</strain>
    </source>
</reference>
<evidence type="ECO:0000313" key="2">
    <source>
        <dbReference type="Proteomes" id="UP000015105"/>
    </source>
</evidence>
<dbReference type="Proteomes" id="UP000015105">
    <property type="component" value="Chromosome 7D"/>
</dbReference>
<protein>
    <submittedName>
        <fullName evidence="1">Uncharacterized protein</fullName>
    </submittedName>
</protein>
<reference evidence="1" key="4">
    <citation type="submission" date="2019-03" db="UniProtKB">
        <authorList>
            <consortium name="EnsemblPlants"/>
        </authorList>
    </citation>
    <scope>IDENTIFICATION</scope>
</reference>
<reference evidence="1" key="3">
    <citation type="journal article" date="2017" name="Nature">
        <title>Genome sequence of the progenitor of the wheat D genome Aegilops tauschii.</title>
        <authorList>
            <person name="Luo M.C."/>
            <person name="Gu Y.Q."/>
            <person name="Puiu D."/>
            <person name="Wang H."/>
            <person name="Twardziok S.O."/>
            <person name="Deal K.R."/>
            <person name="Huo N."/>
            <person name="Zhu T."/>
            <person name="Wang L."/>
            <person name="Wang Y."/>
            <person name="McGuire P.E."/>
            <person name="Liu S."/>
            <person name="Long H."/>
            <person name="Ramasamy R.K."/>
            <person name="Rodriguez J.C."/>
            <person name="Van S.L."/>
            <person name="Yuan L."/>
            <person name="Wang Z."/>
            <person name="Xia Z."/>
            <person name="Xiao L."/>
            <person name="Anderson O.D."/>
            <person name="Ouyang S."/>
            <person name="Liang Y."/>
            <person name="Zimin A.V."/>
            <person name="Pertea G."/>
            <person name="Qi P."/>
            <person name="Bennetzen J.L."/>
            <person name="Dai X."/>
            <person name="Dawson M.W."/>
            <person name="Muller H.G."/>
            <person name="Kugler K."/>
            <person name="Rivarola-Duarte L."/>
            <person name="Spannagl M."/>
            <person name="Mayer K.F.X."/>
            <person name="Lu F.H."/>
            <person name="Bevan M.W."/>
            <person name="Leroy P."/>
            <person name="Li P."/>
            <person name="You F.M."/>
            <person name="Sun Q."/>
            <person name="Liu Z."/>
            <person name="Lyons E."/>
            <person name="Wicker T."/>
            <person name="Salzberg S.L."/>
            <person name="Devos K.M."/>
            <person name="Dvorak J."/>
        </authorList>
    </citation>
    <scope>NUCLEOTIDE SEQUENCE [LARGE SCALE GENOMIC DNA]</scope>
    <source>
        <strain evidence="1">cv. AL8/78</strain>
    </source>
</reference>
<evidence type="ECO:0000313" key="1">
    <source>
        <dbReference type="EnsemblPlants" id="AET7Gv20982100.20"/>
    </source>
</evidence>